<reference evidence="1 2" key="1">
    <citation type="submission" date="2016-10" db="EMBL/GenBank/DDBJ databases">
        <authorList>
            <person name="Varghese N."/>
            <person name="Submissions S."/>
        </authorList>
    </citation>
    <scope>NUCLEOTIDE SEQUENCE [LARGE SCALE GENOMIC DNA]</scope>
    <source>
        <strain evidence="1 2">DSM 1361</strain>
    </source>
</reference>
<keyword evidence="2" id="KW-1185">Reference proteome</keyword>
<dbReference type="InterPro" id="IPR012547">
    <property type="entry name" value="PDDEXK_9"/>
</dbReference>
<protein>
    <submittedName>
        <fullName evidence="1">PD-(D/E)XK nuclease superfamily protein</fullName>
    </submittedName>
</protein>
<feature type="non-terminal residue" evidence="1">
    <location>
        <position position="1"/>
    </location>
</feature>
<dbReference type="RefSeq" id="WP_177178594.1">
    <property type="nucleotide sequence ID" value="NZ_FOXF01000085.1"/>
</dbReference>
<dbReference type="EMBL" id="FOXF01000085">
    <property type="protein sequence ID" value="SFP79578.1"/>
    <property type="molecule type" value="Genomic_DNA"/>
</dbReference>
<dbReference type="AlphaFoldDB" id="A0A662ZKC8"/>
<organism evidence="1 2">
    <name type="scientific">Ruminobacter amylophilus</name>
    <dbReference type="NCBI Taxonomy" id="867"/>
    <lineage>
        <taxon>Bacteria</taxon>
        <taxon>Pseudomonadati</taxon>
        <taxon>Pseudomonadota</taxon>
        <taxon>Gammaproteobacteria</taxon>
        <taxon>Aeromonadales</taxon>
        <taxon>Succinivibrionaceae</taxon>
        <taxon>Ruminobacter</taxon>
    </lineage>
</organism>
<accession>A0A662ZKC8</accession>
<evidence type="ECO:0000313" key="2">
    <source>
        <dbReference type="Proteomes" id="UP000243745"/>
    </source>
</evidence>
<gene>
    <name evidence="1" type="ORF">SAMN02910344_02318</name>
</gene>
<proteinExistence type="predicted"/>
<evidence type="ECO:0000313" key="1">
    <source>
        <dbReference type="EMBL" id="SFP79578.1"/>
    </source>
</evidence>
<name>A0A662ZKC8_9GAMM</name>
<dbReference type="Proteomes" id="UP000243745">
    <property type="component" value="Unassembled WGS sequence"/>
</dbReference>
<sequence length="65" mass="7470">IVILELKQTSDENEDKVLIAQDAVEQIIQKKYADPYIKRNDIKAVLTYGICFCKKECVVVGRKLK</sequence>
<dbReference type="Pfam" id="PF08011">
    <property type="entry name" value="PDDEXK_9"/>
    <property type="match status" value="1"/>
</dbReference>